<evidence type="ECO:0000313" key="2">
    <source>
        <dbReference type="EnsemblProtists" id="EKX38152"/>
    </source>
</evidence>
<dbReference type="EMBL" id="JH993051">
    <property type="protein sequence ID" value="EKX38152.1"/>
    <property type="molecule type" value="Genomic_DNA"/>
</dbReference>
<organism evidence="1">
    <name type="scientific">Guillardia theta (strain CCMP2712)</name>
    <name type="common">Cryptophyte</name>
    <dbReference type="NCBI Taxonomy" id="905079"/>
    <lineage>
        <taxon>Eukaryota</taxon>
        <taxon>Cryptophyceae</taxon>
        <taxon>Pyrenomonadales</taxon>
        <taxon>Geminigeraceae</taxon>
        <taxon>Guillardia</taxon>
    </lineage>
</organism>
<keyword evidence="3" id="KW-1185">Reference proteome</keyword>
<dbReference type="RefSeq" id="XP_005825132.1">
    <property type="nucleotide sequence ID" value="XM_005825075.1"/>
</dbReference>
<dbReference type="EnsemblProtists" id="EKX38152">
    <property type="protein sequence ID" value="EKX38152"/>
    <property type="gene ID" value="GUITHDRAFT_154777"/>
</dbReference>
<evidence type="ECO:0000313" key="3">
    <source>
        <dbReference type="Proteomes" id="UP000011087"/>
    </source>
</evidence>
<dbReference type="PaxDb" id="55529-EKX38152"/>
<dbReference type="AlphaFoldDB" id="L1IPY0"/>
<sequence>MLAEPCWSEKCLTSENNWADCGLDDTCVSTDGSSNGDAVAGYGVWNADGDFSHWYRSTPVAPN</sequence>
<protein>
    <submittedName>
        <fullName evidence="1 2">Uncharacterized protein</fullName>
    </submittedName>
</protein>
<dbReference type="GeneID" id="17294845"/>
<dbReference type="Proteomes" id="UP000011087">
    <property type="component" value="Unassembled WGS sequence"/>
</dbReference>
<gene>
    <name evidence="1" type="ORF">GUITHDRAFT_154777</name>
</gene>
<dbReference type="KEGG" id="gtt:GUITHDRAFT_154777"/>
<name>L1IPY0_GUITC</name>
<reference evidence="1 3" key="1">
    <citation type="journal article" date="2012" name="Nature">
        <title>Algal genomes reveal evolutionary mosaicism and the fate of nucleomorphs.</title>
        <authorList>
            <consortium name="DOE Joint Genome Institute"/>
            <person name="Curtis B.A."/>
            <person name="Tanifuji G."/>
            <person name="Burki F."/>
            <person name="Gruber A."/>
            <person name="Irimia M."/>
            <person name="Maruyama S."/>
            <person name="Arias M.C."/>
            <person name="Ball S.G."/>
            <person name="Gile G.H."/>
            <person name="Hirakawa Y."/>
            <person name="Hopkins J.F."/>
            <person name="Kuo A."/>
            <person name="Rensing S.A."/>
            <person name="Schmutz J."/>
            <person name="Symeonidi A."/>
            <person name="Elias M."/>
            <person name="Eveleigh R.J."/>
            <person name="Herman E.K."/>
            <person name="Klute M.J."/>
            <person name="Nakayama T."/>
            <person name="Obornik M."/>
            <person name="Reyes-Prieto A."/>
            <person name="Armbrust E.V."/>
            <person name="Aves S.J."/>
            <person name="Beiko R.G."/>
            <person name="Coutinho P."/>
            <person name="Dacks J.B."/>
            <person name="Durnford D.G."/>
            <person name="Fast N.M."/>
            <person name="Green B.R."/>
            <person name="Grisdale C.J."/>
            <person name="Hempel F."/>
            <person name="Henrissat B."/>
            <person name="Hoppner M.P."/>
            <person name="Ishida K."/>
            <person name="Kim E."/>
            <person name="Koreny L."/>
            <person name="Kroth P.G."/>
            <person name="Liu Y."/>
            <person name="Malik S.B."/>
            <person name="Maier U.G."/>
            <person name="McRose D."/>
            <person name="Mock T."/>
            <person name="Neilson J.A."/>
            <person name="Onodera N.T."/>
            <person name="Poole A.M."/>
            <person name="Pritham E.J."/>
            <person name="Richards T.A."/>
            <person name="Rocap G."/>
            <person name="Roy S.W."/>
            <person name="Sarai C."/>
            <person name="Schaack S."/>
            <person name="Shirato S."/>
            <person name="Slamovits C.H."/>
            <person name="Spencer D.F."/>
            <person name="Suzuki S."/>
            <person name="Worden A.Z."/>
            <person name="Zauner S."/>
            <person name="Barry K."/>
            <person name="Bell C."/>
            <person name="Bharti A.K."/>
            <person name="Crow J.A."/>
            <person name="Grimwood J."/>
            <person name="Kramer R."/>
            <person name="Lindquist E."/>
            <person name="Lucas S."/>
            <person name="Salamov A."/>
            <person name="McFadden G.I."/>
            <person name="Lane C.E."/>
            <person name="Keeling P.J."/>
            <person name="Gray M.W."/>
            <person name="Grigoriev I.V."/>
            <person name="Archibald J.M."/>
        </authorList>
    </citation>
    <scope>NUCLEOTIDE SEQUENCE</scope>
    <source>
        <strain evidence="1 3">CCMP2712</strain>
    </source>
</reference>
<evidence type="ECO:0000313" key="1">
    <source>
        <dbReference type="EMBL" id="EKX38152.1"/>
    </source>
</evidence>
<accession>L1IPY0</accession>
<reference evidence="3" key="2">
    <citation type="submission" date="2012-11" db="EMBL/GenBank/DDBJ databases">
        <authorList>
            <person name="Kuo A."/>
            <person name="Curtis B.A."/>
            <person name="Tanifuji G."/>
            <person name="Burki F."/>
            <person name="Gruber A."/>
            <person name="Irimia M."/>
            <person name="Maruyama S."/>
            <person name="Arias M.C."/>
            <person name="Ball S.G."/>
            <person name="Gile G.H."/>
            <person name="Hirakawa Y."/>
            <person name="Hopkins J.F."/>
            <person name="Rensing S.A."/>
            <person name="Schmutz J."/>
            <person name="Symeonidi A."/>
            <person name="Elias M."/>
            <person name="Eveleigh R.J."/>
            <person name="Herman E.K."/>
            <person name="Klute M.J."/>
            <person name="Nakayama T."/>
            <person name="Obornik M."/>
            <person name="Reyes-Prieto A."/>
            <person name="Armbrust E.V."/>
            <person name="Aves S.J."/>
            <person name="Beiko R.G."/>
            <person name="Coutinho P."/>
            <person name="Dacks J.B."/>
            <person name="Durnford D.G."/>
            <person name="Fast N.M."/>
            <person name="Green B.R."/>
            <person name="Grisdale C."/>
            <person name="Hempe F."/>
            <person name="Henrissat B."/>
            <person name="Hoppner M.P."/>
            <person name="Ishida K.-I."/>
            <person name="Kim E."/>
            <person name="Koreny L."/>
            <person name="Kroth P.G."/>
            <person name="Liu Y."/>
            <person name="Malik S.-B."/>
            <person name="Maier U.G."/>
            <person name="McRose D."/>
            <person name="Mock T."/>
            <person name="Neilson J.A."/>
            <person name="Onodera N.T."/>
            <person name="Poole A.M."/>
            <person name="Pritham E.J."/>
            <person name="Richards T.A."/>
            <person name="Rocap G."/>
            <person name="Roy S.W."/>
            <person name="Sarai C."/>
            <person name="Schaack S."/>
            <person name="Shirato S."/>
            <person name="Slamovits C.H."/>
            <person name="Spencer D.F."/>
            <person name="Suzuki S."/>
            <person name="Worden A.Z."/>
            <person name="Zauner S."/>
            <person name="Barry K."/>
            <person name="Bell C."/>
            <person name="Bharti A.K."/>
            <person name="Crow J.A."/>
            <person name="Grimwood J."/>
            <person name="Kramer R."/>
            <person name="Lindquist E."/>
            <person name="Lucas S."/>
            <person name="Salamov A."/>
            <person name="McFadden G.I."/>
            <person name="Lane C.E."/>
            <person name="Keeling P.J."/>
            <person name="Gray M.W."/>
            <person name="Grigoriev I.V."/>
            <person name="Archibald J.M."/>
        </authorList>
    </citation>
    <scope>NUCLEOTIDE SEQUENCE</scope>
    <source>
        <strain evidence="3">CCMP2712</strain>
    </source>
</reference>
<dbReference type="HOGENOM" id="CLU_2890536_0_0_1"/>
<reference evidence="2" key="3">
    <citation type="submission" date="2015-06" db="UniProtKB">
        <authorList>
            <consortium name="EnsemblProtists"/>
        </authorList>
    </citation>
    <scope>IDENTIFICATION</scope>
</reference>
<proteinExistence type="predicted"/>